<evidence type="ECO:0000256" key="11">
    <source>
        <dbReference type="SAM" id="Phobius"/>
    </source>
</evidence>
<evidence type="ECO:0000313" key="15">
    <source>
        <dbReference type="Proteomes" id="UP000075320"/>
    </source>
</evidence>
<evidence type="ECO:0000256" key="6">
    <source>
        <dbReference type="ARBA" id="ARBA00022692"/>
    </source>
</evidence>
<evidence type="ECO:0000256" key="5">
    <source>
        <dbReference type="ARBA" id="ARBA00022618"/>
    </source>
</evidence>
<dbReference type="Proteomes" id="UP000075320">
    <property type="component" value="Unassembled WGS sequence"/>
</dbReference>
<evidence type="ECO:0000256" key="4">
    <source>
        <dbReference type="ARBA" id="ARBA00022475"/>
    </source>
</evidence>
<dbReference type="Gene3D" id="3.30.70.3040">
    <property type="match status" value="1"/>
</dbReference>
<dbReference type="OrthoDB" id="5292051at2"/>
<comment type="caution">
    <text evidence="14">The sequence shown here is derived from an EMBL/GenBank/DDBJ whole genome shotgun (WGS) entry which is preliminary data.</text>
</comment>
<comment type="similarity">
    <text evidence="2 10">Belongs to the ABC-4 integral membrane protein family. FtsX subfamily.</text>
</comment>
<keyword evidence="7 11" id="KW-1133">Transmembrane helix</keyword>
<comment type="subcellular location">
    <subcellularLocation>
        <location evidence="1">Cell membrane</location>
        <topology evidence="1">Multi-pass membrane protein</topology>
    </subcellularLocation>
</comment>
<feature type="transmembrane region" description="Helical" evidence="11">
    <location>
        <begin position="12"/>
        <end position="32"/>
    </location>
</feature>
<evidence type="ECO:0000256" key="1">
    <source>
        <dbReference type="ARBA" id="ARBA00004651"/>
    </source>
</evidence>
<feature type="transmembrane region" description="Helical" evidence="11">
    <location>
        <begin position="219"/>
        <end position="240"/>
    </location>
</feature>
<organism evidence="14 15">
    <name type="scientific">Bdellovibrio bacteriovorus</name>
    <dbReference type="NCBI Taxonomy" id="959"/>
    <lineage>
        <taxon>Bacteria</taxon>
        <taxon>Pseudomonadati</taxon>
        <taxon>Bdellovibrionota</taxon>
        <taxon>Bdellovibrionia</taxon>
        <taxon>Bdellovibrionales</taxon>
        <taxon>Pseudobdellovibrionaceae</taxon>
        <taxon>Bdellovibrio</taxon>
    </lineage>
</organism>
<evidence type="ECO:0000256" key="3">
    <source>
        <dbReference type="ARBA" id="ARBA00021907"/>
    </source>
</evidence>
<reference evidence="14 15" key="1">
    <citation type="submission" date="2016-03" db="EMBL/GenBank/DDBJ databases">
        <authorList>
            <person name="Ploux O."/>
        </authorList>
    </citation>
    <scope>NUCLEOTIDE SEQUENCE [LARGE SCALE GENOMIC DNA]</scope>
    <source>
        <strain evidence="14 15">R0</strain>
    </source>
</reference>
<keyword evidence="5 10" id="KW-0132">Cell division</keyword>
<evidence type="ECO:0000259" key="13">
    <source>
        <dbReference type="Pfam" id="PF18075"/>
    </source>
</evidence>
<dbReference type="AlphaFoldDB" id="A0A150WPY6"/>
<dbReference type="GO" id="GO:0051301">
    <property type="term" value="P:cell division"/>
    <property type="evidence" value="ECO:0007669"/>
    <property type="project" value="UniProtKB-KW"/>
</dbReference>
<proteinExistence type="inferred from homology"/>
<dbReference type="InterPro" id="IPR040690">
    <property type="entry name" value="FtsX_ECD"/>
</dbReference>
<feature type="domain" description="ABC3 transporter permease C-terminal" evidence="12">
    <location>
        <begin position="169"/>
        <end position="287"/>
    </location>
</feature>
<protein>
    <recommendedName>
        <fullName evidence="3 10">Cell division protein FtsX</fullName>
    </recommendedName>
</protein>
<dbReference type="InterPro" id="IPR004513">
    <property type="entry name" value="FtsX"/>
</dbReference>
<accession>A0A150WPY6</accession>
<evidence type="ECO:0000259" key="12">
    <source>
        <dbReference type="Pfam" id="PF02687"/>
    </source>
</evidence>
<keyword evidence="4 10" id="KW-1003">Cell membrane</keyword>
<dbReference type="Pfam" id="PF02687">
    <property type="entry name" value="FtsX"/>
    <property type="match status" value="1"/>
</dbReference>
<sequence length="298" mass="32702">MKNPRKNWALRFSTLVVVTACFVVISGALVLTQNFRNILTLWGEDVQMTVYLAQDLSDQGREFIENKIKSSADIEKISFVNQEKALGDFRTQMASYAPDISQDEELLKLIPGSFQVKLADSSAENQMTLLQNLASQIRPLEGVEEVSYGQDWIAKYAALISTVEITLRFLGIVILGAALFVISNAIRASIASRKEEIVVLEMIGATPSMIRKPFLVEGAILGLTSSVLAVGLCFAIYLGIKNVLIEKLSFLQLSQHIQFLTPIAWIAFVIVGTSLGALASYLCVRRINDGFAGSQAGY</sequence>
<dbReference type="Pfam" id="PF18075">
    <property type="entry name" value="FtsX_ECD"/>
    <property type="match status" value="1"/>
</dbReference>
<dbReference type="PANTHER" id="PTHR47755">
    <property type="entry name" value="CELL DIVISION PROTEIN FTSX"/>
    <property type="match status" value="1"/>
</dbReference>
<evidence type="ECO:0000313" key="14">
    <source>
        <dbReference type="EMBL" id="KYG66561.1"/>
    </source>
</evidence>
<dbReference type="RefSeq" id="WP_061834125.1">
    <property type="nucleotide sequence ID" value="NZ_LUKE01000001.1"/>
</dbReference>
<dbReference type="EMBL" id="LUKE01000001">
    <property type="protein sequence ID" value="KYG66561.1"/>
    <property type="molecule type" value="Genomic_DNA"/>
</dbReference>
<dbReference type="PANTHER" id="PTHR47755:SF1">
    <property type="entry name" value="CELL DIVISION PROTEIN FTSX"/>
    <property type="match status" value="1"/>
</dbReference>
<keyword evidence="15" id="KW-1185">Reference proteome</keyword>
<evidence type="ECO:0000256" key="8">
    <source>
        <dbReference type="ARBA" id="ARBA00023136"/>
    </source>
</evidence>
<evidence type="ECO:0000256" key="2">
    <source>
        <dbReference type="ARBA" id="ARBA00007379"/>
    </source>
</evidence>
<feature type="domain" description="FtsX extracellular" evidence="13">
    <location>
        <begin position="46"/>
        <end position="146"/>
    </location>
</feature>
<feature type="transmembrane region" description="Helical" evidence="11">
    <location>
        <begin position="165"/>
        <end position="186"/>
    </location>
</feature>
<dbReference type="GO" id="GO:0005886">
    <property type="term" value="C:plasma membrane"/>
    <property type="evidence" value="ECO:0007669"/>
    <property type="project" value="UniProtKB-SubCell"/>
</dbReference>
<keyword evidence="6 11" id="KW-0812">Transmembrane</keyword>
<keyword evidence="8 10" id="KW-0472">Membrane</keyword>
<dbReference type="PIRSF" id="PIRSF003097">
    <property type="entry name" value="FtsX"/>
    <property type="match status" value="1"/>
</dbReference>
<keyword evidence="9 10" id="KW-0131">Cell cycle</keyword>
<feature type="transmembrane region" description="Helical" evidence="11">
    <location>
        <begin position="260"/>
        <end position="284"/>
    </location>
</feature>
<name>A0A150WPY6_BDEBC</name>
<gene>
    <name evidence="14" type="ORF">AZI86_05820</name>
</gene>
<evidence type="ECO:0000256" key="10">
    <source>
        <dbReference type="PIRNR" id="PIRNR003097"/>
    </source>
</evidence>
<evidence type="ECO:0000256" key="7">
    <source>
        <dbReference type="ARBA" id="ARBA00022989"/>
    </source>
</evidence>
<dbReference type="InterPro" id="IPR003838">
    <property type="entry name" value="ABC3_permease_C"/>
</dbReference>
<evidence type="ECO:0000256" key="9">
    <source>
        <dbReference type="ARBA" id="ARBA00023306"/>
    </source>
</evidence>